<dbReference type="SFLD" id="SFLDG01067">
    <property type="entry name" value="SPASM/twitch_domain_containing"/>
    <property type="match status" value="1"/>
</dbReference>
<dbReference type="SFLD" id="SFLDS00029">
    <property type="entry name" value="Radical_SAM"/>
    <property type="match status" value="1"/>
</dbReference>
<dbReference type="PANTHER" id="PTHR11228">
    <property type="entry name" value="RADICAL SAM DOMAIN PROTEIN"/>
    <property type="match status" value="1"/>
</dbReference>
<dbReference type="NCBIfam" id="TIGR04085">
    <property type="entry name" value="rSAM_more_4Fe4S"/>
    <property type="match status" value="1"/>
</dbReference>
<keyword evidence="2" id="KW-0949">S-adenosyl-L-methionine</keyword>
<evidence type="ECO:0000259" key="6">
    <source>
        <dbReference type="Pfam" id="PF04055"/>
    </source>
</evidence>
<dbReference type="Pfam" id="PF13186">
    <property type="entry name" value="SPASM"/>
    <property type="match status" value="1"/>
</dbReference>
<dbReference type="CDD" id="cd01335">
    <property type="entry name" value="Radical_SAM"/>
    <property type="match status" value="1"/>
</dbReference>
<protein>
    <submittedName>
        <fullName evidence="8">Radical SAM additional 4Fe4S-binding SPASM domain protein</fullName>
    </submittedName>
</protein>
<evidence type="ECO:0000313" key="8">
    <source>
        <dbReference type="EMBL" id="KDS54834.1"/>
    </source>
</evidence>
<evidence type="ECO:0000313" key="9">
    <source>
        <dbReference type="Proteomes" id="UP000027661"/>
    </source>
</evidence>
<evidence type="ECO:0000256" key="2">
    <source>
        <dbReference type="ARBA" id="ARBA00022691"/>
    </source>
</evidence>
<organism evidence="8 9">
    <name type="scientific">Phocaeicola vulgatus str. 3975 RP4</name>
    <dbReference type="NCBI Taxonomy" id="1339352"/>
    <lineage>
        <taxon>Bacteria</taxon>
        <taxon>Pseudomonadati</taxon>
        <taxon>Bacteroidota</taxon>
        <taxon>Bacteroidia</taxon>
        <taxon>Bacteroidales</taxon>
        <taxon>Bacteroidaceae</taxon>
        <taxon>Phocaeicola</taxon>
    </lineage>
</organism>
<name>A0A069SK70_PHOVU</name>
<dbReference type="InterPro" id="IPR058240">
    <property type="entry name" value="rSAM_sf"/>
</dbReference>
<keyword evidence="4" id="KW-0408">Iron</keyword>
<dbReference type="GO" id="GO:0046872">
    <property type="term" value="F:metal ion binding"/>
    <property type="evidence" value="ECO:0007669"/>
    <property type="project" value="UniProtKB-KW"/>
</dbReference>
<dbReference type="GO" id="GO:0003824">
    <property type="term" value="F:catalytic activity"/>
    <property type="evidence" value="ECO:0007669"/>
    <property type="project" value="InterPro"/>
</dbReference>
<dbReference type="InterPro" id="IPR007197">
    <property type="entry name" value="rSAM"/>
</dbReference>
<dbReference type="CDD" id="cd21109">
    <property type="entry name" value="SPASM"/>
    <property type="match status" value="1"/>
</dbReference>
<dbReference type="AlphaFoldDB" id="A0A069SK70"/>
<dbReference type="InterPro" id="IPR013785">
    <property type="entry name" value="Aldolase_TIM"/>
</dbReference>
<evidence type="ECO:0000256" key="4">
    <source>
        <dbReference type="ARBA" id="ARBA00023004"/>
    </source>
</evidence>
<gene>
    <name evidence="8" type="ORF">M099_1517</name>
</gene>
<sequence>MKIPEMNKVYVLNPHYHLRHDIHRVALFSSTGTDTDCSRNWHTFIHPLQAVMLSFFTYDRPLQTTLPLLCDFFCRSKEEMIKWVSDFIDNPTPIYTSSQQGEIYFPKRILIEAEKAGKALRFDRLQANSFVWKKLDLTTRRLYSGPLLLTFMLTNQCVTHCKYCYADTSTQIKSPLTTQRMMELIKEASDLQVQQVNLIGGEIFLHKDWKIILKELVKRGIAPEFISTKMPVTQKLLQDVQETGYQGIVQISLDAIHSEILTASLGVNGNYAKEMLHGLQLLDDSGLNYQISSVLTNYNCQMNVLAELLHELSHLKHIRDWRIIPASNSIYKEYNVFSHLKPTKAQITKVFNQIRPLLTQVSFPVILGKEVTDKNYQDTWGGSRCFKGSECSALTTHMFILPDGKVTVCEQLYWHPQFIIGNVTTQSLKEVWHSPQALHLCSLSRQDINKESPCRECRLFEDCFSYQNRCWSDIIKAYGKDCWDFPDPRCCFAPAMKNKLSYD</sequence>
<comment type="caution">
    <text evidence="8">The sequence shown here is derived from an EMBL/GenBank/DDBJ whole genome shotgun (WGS) entry which is preliminary data.</text>
</comment>
<dbReference type="RefSeq" id="WP_005853023.1">
    <property type="nucleotide sequence ID" value="NZ_JNHM01000019.1"/>
</dbReference>
<feature type="domain" description="Radical SAM core" evidence="6">
    <location>
        <begin position="153"/>
        <end position="289"/>
    </location>
</feature>
<keyword evidence="3" id="KW-0479">Metal-binding</keyword>
<dbReference type="InterPro" id="IPR023885">
    <property type="entry name" value="4Fe4S-binding_SPASM_dom"/>
</dbReference>
<comment type="cofactor">
    <cofactor evidence="1">
        <name>[4Fe-4S] cluster</name>
        <dbReference type="ChEBI" id="CHEBI:49883"/>
    </cofactor>
</comment>
<evidence type="ECO:0000256" key="3">
    <source>
        <dbReference type="ARBA" id="ARBA00022723"/>
    </source>
</evidence>
<dbReference type="PATRIC" id="fig|1339352.3.peg.1469"/>
<dbReference type="PANTHER" id="PTHR11228:SF7">
    <property type="entry name" value="PQQA PEPTIDE CYCLASE"/>
    <property type="match status" value="1"/>
</dbReference>
<evidence type="ECO:0000256" key="5">
    <source>
        <dbReference type="ARBA" id="ARBA00023014"/>
    </source>
</evidence>
<proteinExistence type="predicted"/>
<dbReference type="EMBL" id="JNHM01000019">
    <property type="protein sequence ID" value="KDS54834.1"/>
    <property type="molecule type" value="Genomic_DNA"/>
</dbReference>
<reference evidence="8 9" key="1">
    <citation type="submission" date="2014-04" db="EMBL/GenBank/DDBJ databases">
        <authorList>
            <person name="Sears C."/>
            <person name="Carroll K."/>
            <person name="Sack B.R."/>
            <person name="Qadri F."/>
            <person name="Myers L.L."/>
            <person name="Chung G.-T."/>
            <person name="Escheverria P."/>
            <person name="Fraser C.M."/>
            <person name="Sadzewicz L."/>
            <person name="Shefchek K.A."/>
            <person name="Tallon L."/>
            <person name="Das S.P."/>
            <person name="Daugherty S."/>
            <person name="Mongodin E.F."/>
        </authorList>
    </citation>
    <scope>NUCLEOTIDE SEQUENCE [LARGE SCALE GENOMIC DNA]</scope>
    <source>
        <strain evidence="8 9">3975 RP4</strain>
    </source>
</reference>
<dbReference type="Gene3D" id="3.20.20.70">
    <property type="entry name" value="Aldolase class I"/>
    <property type="match status" value="1"/>
</dbReference>
<evidence type="ECO:0000259" key="7">
    <source>
        <dbReference type="Pfam" id="PF13186"/>
    </source>
</evidence>
<feature type="domain" description="4Fe4S-binding SPASM" evidence="7">
    <location>
        <begin position="391"/>
        <end position="457"/>
    </location>
</feature>
<evidence type="ECO:0000256" key="1">
    <source>
        <dbReference type="ARBA" id="ARBA00001966"/>
    </source>
</evidence>
<dbReference type="Pfam" id="PF04055">
    <property type="entry name" value="Radical_SAM"/>
    <property type="match status" value="1"/>
</dbReference>
<keyword evidence="5" id="KW-0411">Iron-sulfur</keyword>
<dbReference type="Proteomes" id="UP000027661">
    <property type="component" value="Unassembled WGS sequence"/>
</dbReference>
<dbReference type="InterPro" id="IPR050377">
    <property type="entry name" value="Radical_SAM_PqqE_MftC-like"/>
</dbReference>
<dbReference type="GO" id="GO:0051536">
    <property type="term" value="F:iron-sulfur cluster binding"/>
    <property type="evidence" value="ECO:0007669"/>
    <property type="project" value="UniProtKB-KW"/>
</dbReference>
<dbReference type="SUPFAM" id="SSF102114">
    <property type="entry name" value="Radical SAM enzymes"/>
    <property type="match status" value="1"/>
</dbReference>
<accession>A0A069SK70</accession>